<organism evidence="1 2">
    <name type="scientific">Streptomyces incarnatus</name>
    <dbReference type="NCBI Taxonomy" id="665007"/>
    <lineage>
        <taxon>Bacteria</taxon>
        <taxon>Bacillati</taxon>
        <taxon>Actinomycetota</taxon>
        <taxon>Actinomycetes</taxon>
        <taxon>Kitasatosporales</taxon>
        <taxon>Streptomycetaceae</taxon>
        <taxon>Streptomyces</taxon>
    </lineage>
</organism>
<dbReference type="EMBL" id="CP011497">
    <property type="protein sequence ID" value="AKJ14965.1"/>
    <property type="molecule type" value="Genomic_DNA"/>
</dbReference>
<protein>
    <submittedName>
        <fullName evidence="1">Uncharacterized protein</fullName>
    </submittedName>
</protein>
<name>A0ABN4GMQ6_9ACTN</name>
<gene>
    <name evidence="1" type="ORF">ABB07_34375</name>
</gene>
<sequence length="154" mass="17537">MNAIVTSVIAVLGTLLGSTVTHVFQQRSARRTEHNARKERLRQERLEVFGAYAGLLVDFRQAMLHHWFCLHEGRDAEDEVTLRRRSFELRSSTQHALFQLQLITDEPELIAVAVDAFTAVGKIDRAEERADVIIRRDATRALIDAFVGTARRQV</sequence>
<evidence type="ECO:0000313" key="1">
    <source>
        <dbReference type="EMBL" id="AKJ14965.1"/>
    </source>
</evidence>
<proteinExistence type="predicted"/>
<accession>A0ABN4GMQ6</accession>
<dbReference type="RefSeq" id="WP_208902451.1">
    <property type="nucleotide sequence ID" value="NZ_CP011497.1"/>
</dbReference>
<dbReference type="Proteomes" id="UP000035366">
    <property type="component" value="Chromosome"/>
</dbReference>
<reference evidence="1 2" key="1">
    <citation type="journal article" date="2015" name="ISME J.">
        <title>Draft Genome Sequence of Streptomyces incarnatus NRRL8089, which Produces the Nucleoside Antibiotic Sinefungin.</title>
        <authorList>
            <person name="Oshima K."/>
            <person name="Hattori M."/>
            <person name="Shimizu H."/>
            <person name="Fukuda K."/>
            <person name="Nemoto M."/>
            <person name="Inagaki K."/>
            <person name="Tamura T."/>
        </authorList>
    </citation>
    <scope>NUCLEOTIDE SEQUENCE [LARGE SCALE GENOMIC DNA]</scope>
    <source>
        <strain evidence="1 2">NRRL 8089</strain>
    </source>
</reference>
<evidence type="ECO:0000313" key="2">
    <source>
        <dbReference type="Proteomes" id="UP000035366"/>
    </source>
</evidence>
<keyword evidence="2" id="KW-1185">Reference proteome</keyword>